<gene>
    <name evidence="2" type="ORF">BXY66_4109</name>
</gene>
<organism evidence="2 3">
    <name type="scientific">Shimia isoporae</name>
    <dbReference type="NCBI Taxonomy" id="647720"/>
    <lineage>
        <taxon>Bacteria</taxon>
        <taxon>Pseudomonadati</taxon>
        <taxon>Pseudomonadota</taxon>
        <taxon>Alphaproteobacteria</taxon>
        <taxon>Rhodobacterales</taxon>
        <taxon>Roseobacteraceae</taxon>
    </lineage>
</organism>
<accession>A0A4R1MZT7</accession>
<name>A0A4R1MZT7_9RHOB</name>
<reference evidence="2 3" key="1">
    <citation type="submission" date="2019-03" db="EMBL/GenBank/DDBJ databases">
        <title>Genomic Encyclopedia of Archaeal and Bacterial Type Strains, Phase II (KMG-II): from individual species to whole genera.</title>
        <authorList>
            <person name="Goeker M."/>
        </authorList>
    </citation>
    <scope>NUCLEOTIDE SEQUENCE [LARGE SCALE GENOMIC DNA]</scope>
    <source>
        <strain evidence="2 3">DSM 26433</strain>
    </source>
</reference>
<keyword evidence="3" id="KW-1185">Reference proteome</keyword>
<dbReference type="RefSeq" id="WP_243694446.1">
    <property type="nucleotide sequence ID" value="NZ_SMGR01000007.1"/>
</dbReference>
<dbReference type="InterPro" id="IPR009506">
    <property type="entry name" value="YjiS-like"/>
</dbReference>
<protein>
    <submittedName>
        <fullName evidence="2">Uncharacterized protein DUF1127</fullName>
    </submittedName>
</protein>
<dbReference type="EMBL" id="SMGR01000007">
    <property type="protein sequence ID" value="TCK98867.1"/>
    <property type="molecule type" value="Genomic_DNA"/>
</dbReference>
<proteinExistence type="predicted"/>
<feature type="domain" description="YjiS-like" evidence="1">
    <location>
        <begin position="33"/>
        <end position="57"/>
    </location>
</feature>
<comment type="caution">
    <text evidence="2">The sequence shown here is derived from an EMBL/GenBank/DDBJ whole genome shotgun (WGS) entry which is preliminary data.</text>
</comment>
<evidence type="ECO:0000313" key="3">
    <source>
        <dbReference type="Proteomes" id="UP000295673"/>
    </source>
</evidence>
<dbReference type="Pfam" id="PF06568">
    <property type="entry name" value="YjiS-like"/>
    <property type="match status" value="1"/>
</dbReference>
<dbReference type="AlphaFoldDB" id="A0A4R1MZT7"/>
<evidence type="ECO:0000259" key="1">
    <source>
        <dbReference type="Pfam" id="PF06568"/>
    </source>
</evidence>
<sequence>MALIETTSTQTPSFVQRLIALWRSNKDAYLVQMRLNATVRKLNSMTDRELADIGVSRFNIHDVARDAAMRG</sequence>
<evidence type="ECO:0000313" key="2">
    <source>
        <dbReference type="EMBL" id="TCK98867.1"/>
    </source>
</evidence>
<dbReference type="Proteomes" id="UP000295673">
    <property type="component" value="Unassembled WGS sequence"/>
</dbReference>